<evidence type="ECO:0000256" key="2">
    <source>
        <dbReference type="SAM" id="MobiDB-lite"/>
    </source>
</evidence>
<evidence type="ECO:0000256" key="1">
    <source>
        <dbReference type="ARBA" id="ARBA00022679"/>
    </source>
</evidence>
<organism evidence="4 5">
    <name type="scientific">Puccinia coronata f. sp. avenae</name>
    <dbReference type="NCBI Taxonomy" id="200324"/>
    <lineage>
        <taxon>Eukaryota</taxon>
        <taxon>Fungi</taxon>
        <taxon>Dikarya</taxon>
        <taxon>Basidiomycota</taxon>
        <taxon>Pucciniomycotina</taxon>
        <taxon>Pucciniomycetes</taxon>
        <taxon>Pucciniales</taxon>
        <taxon>Pucciniaceae</taxon>
        <taxon>Puccinia</taxon>
    </lineage>
</organism>
<dbReference type="Pfam" id="PF18314">
    <property type="entry name" value="FAS_I_H"/>
    <property type="match status" value="1"/>
</dbReference>
<feature type="domain" description="Fatty acid synthase type I helical" evidence="3">
    <location>
        <begin position="221"/>
        <end position="309"/>
    </location>
</feature>
<dbReference type="EMBL" id="PGCJ01000213">
    <property type="protein sequence ID" value="PLW38041.1"/>
    <property type="molecule type" value="Genomic_DNA"/>
</dbReference>
<evidence type="ECO:0000313" key="4">
    <source>
        <dbReference type="EMBL" id="PLW38041.1"/>
    </source>
</evidence>
<keyword evidence="1" id="KW-0808">Transferase</keyword>
<feature type="compositionally biased region" description="Basic and acidic residues" evidence="2">
    <location>
        <begin position="88"/>
        <end position="98"/>
    </location>
</feature>
<dbReference type="Gene3D" id="3.40.50.720">
    <property type="entry name" value="NAD(P)-binding Rossmann-like Domain"/>
    <property type="match status" value="1"/>
</dbReference>
<dbReference type="AlphaFoldDB" id="A0A2N5UJV6"/>
<dbReference type="PANTHER" id="PTHR10982:SF21">
    <property type="entry name" value="FATTY ACID SYNTHASE SUBUNIT BETA"/>
    <property type="match status" value="1"/>
</dbReference>
<gene>
    <name evidence="4" type="ORF">PCANC_14555</name>
</gene>
<dbReference type="InterPro" id="IPR041550">
    <property type="entry name" value="FASI_helical"/>
</dbReference>
<dbReference type="Proteomes" id="UP000235388">
    <property type="component" value="Unassembled WGS sequence"/>
</dbReference>
<comment type="caution">
    <text evidence="4">The sequence shown here is derived from an EMBL/GenBank/DDBJ whole genome shotgun (WGS) entry which is preliminary data.</text>
</comment>
<proteinExistence type="predicted"/>
<name>A0A2N5UJV6_9BASI</name>
<protein>
    <recommendedName>
        <fullName evidence="3">Fatty acid synthase type I helical domain-containing protein</fullName>
    </recommendedName>
</protein>
<sequence length="309" mass="34044">MTQLPHVKFSDDIQAEPEINIAQLRPTLFTLPPTPLTSLETIKPSTLPRVLTKSNAIFLQIAHSGNGLIESDSVNGRASITSAGRPDAPSDPHVDVGDHPQPVHNARTRHPAHHACPPAGGSHRRSSPRVNSIVFNFAGLSYIVPSDEKFHNSPFVAAWQEIGSIATKILDTPDKLYLDSVVQEYGKHSGITLSQGGVTGAAGGSAGGAMINSEEFEKFQQSHGAFVSQQLKILLRYLERDSRDGYRLHELKHADYMRVQDELDSTQKEHGKNYIQGIQPVFDPPQACHFDSAWNWARQTALEMFFDII</sequence>
<evidence type="ECO:0000313" key="5">
    <source>
        <dbReference type="Proteomes" id="UP000235388"/>
    </source>
</evidence>
<dbReference type="PANTHER" id="PTHR10982">
    <property type="entry name" value="MALONYL COA-ACYL CARRIER PROTEIN TRANSACYLASE"/>
    <property type="match status" value="1"/>
</dbReference>
<accession>A0A2N5UJV6</accession>
<dbReference type="GO" id="GO:0016740">
    <property type="term" value="F:transferase activity"/>
    <property type="evidence" value="ECO:0007669"/>
    <property type="project" value="UniProtKB-KW"/>
</dbReference>
<dbReference type="Gene3D" id="6.10.250.1930">
    <property type="match status" value="1"/>
</dbReference>
<feature type="compositionally biased region" description="Polar residues" evidence="2">
    <location>
        <begin position="72"/>
        <end position="82"/>
    </location>
</feature>
<dbReference type="OrthoDB" id="3020002at2759"/>
<feature type="region of interest" description="Disordered" evidence="2">
    <location>
        <begin position="70"/>
        <end position="127"/>
    </location>
</feature>
<evidence type="ECO:0000259" key="3">
    <source>
        <dbReference type="Pfam" id="PF18314"/>
    </source>
</evidence>
<dbReference type="InterPro" id="IPR050830">
    <property type="entry name" value="Fungal_FAS"/>
</dbReference>
<reference evidence="4 5" key="1">
    <citation type="submission" date="2017-11" db="EMBL/GenBank/DDBJ databases">
        <title>De novo assembly and phasing of dikaryotic genomes from two isolates of Puccinia coronata f. sp. avenae, the causal agent of oat crown rust.</title>
        <authorList>
            <person name="Miller M.E."/>
            <person name="Zhang Y."/>
            <person name="Omidvar V."/>
            <person name="Sperschneider J."/>
            <person name="Schwessinger B."/>
            <person name="Raley C."/>
            <person name="Palmer J.M."/>
            <person name="Garnica D."/>
            <person name="Upadhyaya N."/>
            <person name="Rathjen J."/>
            <person name="Taylor J.M."/>
            <person name="Park R.F."/>
            <person name="Dodds P.N."/>
            <person name="Hirsch C.D."/>
            <person name="Kianian S.F."/>
            <person name="Figueroa M."/>
        </authorList>
    </citation>
    <scope>NUCLEOTIDE SEQUENCE [LARGE SCALE GENOMIC DNA]</scope>
    <source>
        <strain evidence="4">12NC29</strain>
    </source>
</reference>
<dbReference type="STRING" id="200324.A0A2N5UJV6"/>
<keyword evidence="5" id="KW-1185">Reference proteome</keyword>